<evidence type="ECO:0000313" key="2">
    <source>
        <dbReference type="EMBL" id="SFL02613.1"/>
    </source>
</evidence>
<accession>A0A1I4EBG1</accession>
<feature type="transmembrane region" description="Helical" evidence="1">
    <location>
        <begin position="12"/>
        <end position="34"/>
    </location>
</feature>
<name>A0A1I4EBG1_9EURY</name>
<dbReference type="EMBL" id="FOTC01000002">
    <property type="protein sequence ID" value="SFL02613.1"/>
    <property type="molecule type" value="Genomic_DNA"/>
</dbReference>
<dbReference type="RefSeq" id="WP_089868999.1">
    <property type="nucleotide sequence ID" value="NZ_FOTC01000002.1"/>
</dbReference>
<dbReference type="AlphaFoldDB" id="A0A1I4EBG1"/>
<sequence>MVPLQIPGGPELLIIALTFALYLAIPVLVARVVYSYMDGKNSYDERINALEAEVEELRRRVD</sequence>
<gene>
    <name evidence="2" type="ORF">SAMN04487950_2026</name>
</gene>
<keyword evidence="3" id="KW-1185">Reference proteome</keyword>
<organism evidence="2 3">
    <name type="scientific">Halogranum rubrum</name>
    <dbReference type="NCBI Taxonomy" id="553466"/>
    <lineage>
        <taxon>Archaea</taxon>
        <taxon>Methanobacteriati</taxon>
        <taxon>Methanobacteriota</taxon>
        <taxon>Stenosarchaea group</taxon>
        <taxon>Halobacteria</taxon>
        <taxon>Halobacteriales</taxon>
        <taxon>Haloferacaceae</taxon>
    </lineage>
</organism>
<evidence type="ECO:0000256" key="1">
    <source>
        <dbReference type="SAM" id="Phobius"/>
    </source>
</evidence>
<keyword evidence="1" id="KW-1133">Transmembrane helix</keyword>
<dbReference type="Proteomes" id="UP000199607">
    <property type="component" value="Unassembled WGS sequence"/>
</dbReference>
<dbReference type="STRING" id="553466.SAMN04487950_2026"/>
<proteinExistence type="predicted"/>
<reference evidence="3" key="1">
    <citation type="submission" date="2016-10" db="EMBL/GenBank/DDBJ databases">
        <authorList>
            <person name="Varghese N."/>
            <person name="Submissions S."/>
        </authorList>
    </citation>
    <scope>NUCLEOTIDE SEQUENCE [LARGE SCALE GENOMIC DNA]</scope>
    <source>
        <strain evidence="3">CGMCC 1.7738</strain>
    </source>
</reference>
<protein>
    <submittedName>
        <fullName evidence="2">Uncharacterized protein</fullName>
    </submittedName>
</protein>
<keyword evidence="1" id="KW-0472">Membrane</keyword>
<evidence type="ECO:0000313" key="3">
    <source>
        <dbReference type="Proteomes" id="UP000199607"/>
    </source>
</evidence>
<keyword evidence="1" id="KW-0812">Transmembrane</keyword>